<protein>
    <submittedName>
        <fullName evidence="3">Uncharacterized protein</fullName>
    </submittedName>
</protein>
<organism evidence="3 4">
    <name type="scientific">Candidatus Kaiserbacteria bacterium RIFOXYB1_FULL_46_14</name>
    <dbReference type="NCBI Taxonomy" id="1798531"/>
    <lineage>
        <taxon>Bacteria</taxon>
        <taxon>Candidatus Kaiseribacteriota</taxon>
    </lineage>
</organism>
<evidence type="ECO:0000313" key="4">
    <source>
        <dbReference type="Proteomes" id="UP000177395"/>
    </source>
</evidence>
<name>A0A1F6FJD7_9BACT</name>
<dbReference type="Proteomes" id="UP000177395">
    <property type="component" value="Unassembled WGS sequence"/>
</dbReference>
<dbReference type="EMBL" id="MFMS01000003">
    <property type="protein sequence ID" value="OGG85979.1"/>
    <property type="molecule type" value="Genomic_DNA"/>
</dbReference>
<feature type="signal peptide" evidence="2">
    <location>
        <begin position="1"/>
        <end position="21"/>
    </location>
</feature>
<keyword evidence="2" id="KW-0732">Signal</keyword>
<reference evidence="3 4" key="1">
    <citation type="journal article" date="2016" name="Nat. Commun.">
        <title>Thousands of microbial genomes shed light on interconnected biogeochemical processes in an aquifer system.</title>
        <authorList>
            <person name="Anantharaman K."/>
            <person name="Brown C.T."/>
            <person name="Hug L.A."/>
            <person name="Sharon I."/>
            <person name="Castelle C.J."/>
            <person name="Probst A.J."/>
            <person name="Thomas B.C."/>
            <person name="Singh A."/>
            <person name="Wilkins M.J."/>
            <person name="Karaoz U."/>
            <person name="Brodie E.L."/>
            <person name="Williams K.H."/>
            <person name="Hubbard S.S."/>
            <person name="Banfield J.F."/>
        </authorList>
    </citation>
    <scope>NUCLEOTIDE SEQUENCE [LARGE SCALE GENOMIC DNA]</scope>
</reference>
<sequence>MKGMYVLAAVIMLLGMEAAKAVAGNASSDWSSTPGFSSPEQQAVDYNRAQQQYLARKGLLGNVTNYTTNCETDGACTTNNQTNLNGVTIVDVKNGDGTVTVETDTDTDDTDQTNTSGSIDIGTLNLN</sequence>
<comment type="caution">
    <text evidence="3">The sequence shown here is derived from an EMBL/GenBank/DDBJ whole genome shotgun (WGS) entry which is preliminary data.</text>
</comment>
<feature type="chain" id="PRO_5009524395" evidence="2">
    <location>
        <begin position="22"/>
        <end position="127"/>
    </location>
</feature>
<accession>A0A1F6FJD7</accession>
<dbReference type="AlphaFoldDB" id="A0A1F6FJD7"/>
<evidence type="ECO:0000256" key="1">
    <source>
        <dbReference type="SAM" id="MobiDB-lite"/>
    </source>
</evidence>
<gene>
    <name evidence="3" type="ORF">A2392_03200</name>
</gene>
<dbReference type="STRING" id="1798531.A2392_03200"/>
<feature type="region of interest" description="Disordered" evidence="1">
    <location>
        <begin position="102"/>
        <end position="127"/>
    </location>
</feature>
<proteinExistence type="predicted"/>
<evidence type="ECO:0000256" key="2">
    <source>
        <dbReference type="SAM" id="SignalP"/>
    </source>
</evidence>
<evidence type="ECO:0000313" key="3">
    <source>
        <dbReference type="EMBL" id="OGG85979.1"/>
    </source>
</evidence>